<dbReference type="Gene3D" id="1.10.1670.10">
    <property type="entry name" value="Helix-hairpin-Helix base-excision DNA repair enzymes (C-terminal)"/>
    <property type="match status" value="1"/>
</dbReference>
<dbReference type="FunFam" id="1.10.1670.10:FF:000003">
    <property type="entry name" value="Endonuclease III homolog"/>
    <property type="match status" value="1"/>
</dbReference>
<reference evidence="12" key="2">
    <citation type="submission" date="2025-09" db="UniProtKB">
        <authorList>
            <consortium name="Ensembl"/>
        </authorList>
    </citation>
    <scope>IDENTIFICATION</scope>
</reference>
<keyword evidence="7" id="KW-0411">Iron-sulfur</keyword>
<dbReference type="GO" id="GO:0005634">
    <property type="term" value="C:nucleus"/>
    <property type="evidence" value="ECO:0007669"/>
    <property type="project" value="Ensembl"/>
</dbReference>
<evidence type="ECO:0000256" key="4">
    <source>
        <dbReference type="ARBA" id="ARBA00022763"/>
    </source>
</evidence>
<evidence type="ECO:0000313" key="12">
    <source>
        <dbReference type="Ensembl" id="ENSSPUP00000016579.1"/>
    </source>
</evidence>
<protein>
    <submittedName>
        <fullName evidence="12">Nth like DNA glycosylase 1</fullName>
    </submittedName>
</protein>
<feature type="region of interest" description="Disordered" evidence="11">
    <location>
        <begin position="1"/>
        <end position="82"/>
    </location>
</feature>
<dbReference type="InterPro" id="IPR004035">
    <property type="entry name" value="Endouclease-III_FeS-bd_BS"/>
</dbReference>
<evidence type="ECO:0000256" key="11">
    <source>
        <dbReference type="SAM" id="MobiDB-lite"/>
    </source>
</evidence>
<dbReference type="GO" id="GO:0051539">
    <property type="term" value="F:4 iron, 4 sulfur cluster binding"/>
    <property type="evidence" value="ECO:0007669"/>
    <property type="project" value="InterPro"/>
</dbReference>
<dbReference type="GeneTree" id="ENSGT00510000047513"/>
<keyword evidence="3" id="KW-0479">Metal-binding</keyword>
<keyword evidence="6" id="KW-0408">Iron</keyword>
<evidence type="ECO:0000256" key="6">
    <source>
        <dbReference type="ARBA" id="ARBA00023004"/>
    </source>
</evidence>
<keyword evidence="5" id="KW-0378">Hydrolase</keyword>
<dbReference type="GO" id="GO:0005739">
    <property type="term" value="C:mitochondrion"/>
    <property type="evidence" value="ECO:0007669"/>
    <property type="project" value="Ensembl"/>
</dbReference>
<evidence type="ECO:0000256" key="8">
    <source>
        <dbReference type="ARBA" id="ARBA00023204"/>
    </source>
</evidence>
<evidence type="ECO:0000256" key="1">
    <source>
        <dbReference type="ARBA" id="ARBA00001966"/>
    </source>
</evidence>
<dbReference type="GO" id="GO:0140078">
    <property type="term" value="F:class I DNA-(apurinic or apyrimidinic site) endonuclease activity"/>
    <property type="evidence" value="ECO:0007669"/>
    <property type="project" value="Ensembl"/>
</dbReference>
<evidence type="ECO:0000256" key="2">
    <source>
        <dbReference type="ARBA" id="ARBA00008343"/>
    </source>
</evidence>
<dbReference type="Proteomes" id="UP000694392">
    <property type="component" value="Unplaced"/>
</dbReference>
<dbReference type="OMA" id="AYLAMCN"/>
<feature type="compositionally biased region" description="Basic and acidic residues" evidence="11">
    <location>
        <begin position="65"/>
        <end position="82"/>
    </location>
</feature>
<dbReference type="AlphaFoldDB" id="A0A8D0H5R2"/>
<dbReference type="GO" id="GO:0006285">
    <property type="term" value="P:base-excision repair, AP site formation"/>
    <property type="evidence" value="ECO:0007669"/>
    <property type="project" value="Ensembl"/>
</dbReference>
<evidence type="ECO:0000256" key="9">
    <source>
        <dbReference type="ARBA" id="ARBA00023239"/>
    </source>
</evidence>
<accession>A0A8D0H5R2</accession>
<dbReference type="GO" id="GO:0046872">
    <property type="term" value="F:metal ion binding"/>
    <property type="evidence" value="ECO:0007669"/>
    <property type="project" value="UniProtKB-KW"/>
</dbReference>
<reference evidence="12" key="1">
    <citation type="submission" date="2025-08" db="UniProtKB">
        <authorList>
            <consortium name="Ensembl"/>
        </authorList>
    </citation>
    <scope>IDENTIFICATION</scope>
</reference>
<dbReference type="GO" id="GO:0006289">
    <property type="term" value="P:nucleotide-excision repair"/>
    <property type="evidence" value="ECO:0007669"/>
    <property type="project" value="Ensembl"/>
</dbReference>
<dbReference type="Ensembl" id="ENSSPUT00000017658.1">
    <property type="protein sequence ID" value="ENSSPUP00000016579.1"/>
    <property type="gene ID" value="ENSSPUG00000012786.1"/>
</dbReference>
<keyword evidence="13" id="KW-1185">Reference proteome</keyword>
<dbReference type="SUPFAM" id="SSF48150">
    <property type="entry name" value="DNA-glycosylase"/>
    <property type="match status" value="1"/>
</dbReference>
<comment type="cofactor">
    <cofactor evidence="1">
        <name>[4Fe-4S] cluster</name>
        <dbReference type="ChEBI" id="CHEBI:49883"/>
    </cofactor>
</comment>
<keyword evidence="4" id="KW-0227">DNA damage</keyword>
<gene>
    <name evidence="12" type="primary">NTHL1</name>
</gene>
<dbReference type="InterPro" id="IPR003651">
    <property type="entry name" value="Endonuclease3_FeS-loop_motif"/>
</dbReference>
<dbReference type="PROSITE" id="PS00764">
    <property type="entry name" value="ENDONUCLEASE_III_1"/>
    <property type="match status" value="1"/>
</dbReference>
<proteinExistence type="inferred from homology"/>
<dbReference type="GO" id="GO:0003690">
    <property type="term" value="F:double-stranded DNA binding"/>
    <property type="evidence" value="ECO:0007669"/>
    <property type="project" value="Ensembl"/>
</dbReference>
<dbReference type="GO" id="GO:0003684">
    <property type="term" value="F:damaged DNA binding"/>
    <property type="evidence" value="ECO:0007669"/>
    <property type="project" value="Ensembl"/>
</dbReference>
<organism evidence="12 13">
    <name type="scientific">Sphenodon punctatus</name>
    <name type="common">Tuatara</name>
    <name type="synonym">Hatteria punctata</name>
    <dbReference type="NCBI Taxonomy" id="8508"/>
    <lineage>
        <taxon>Eukaryota</taxon>
        <taxon>Metazoa</taxon>
        <taxon>Chordata</taxon>
        <taxon>Craniata</taxon>
        <taxon>Vertebrata</taxon>
        <taxon>Euteleostomi</taxon>
        <taxon>Lepidosauria</taxon>
        <taxon>Sphenodontia</taxon>
        <taxon>Sphenodontidae</taxon>
        <taxon>Sphenodon</taxon>
    </lineage>
</organism>
<comment type="similarity">
    <text evidence="2">Belongs to the Nth/MutY family.</text>
</comment>
<dbReference type="InterPro" id="IPR023170">
    <property type="entry name" value="HhH_base_excis_C"/>
</dbReference>
<evidence type="ECO:0000256" key="10">
    <source>
        <dbReference type="ARBA" id="ARBA00023295"/>
    </source>
</evidence>
<dbReference type="InterPro" id="IPR011257">
    <property type="entry name" value="DNA_glycosylase"/>
</dbReference>
<keyword evidence="8" id="KW-0234">DNA repair</keyword>
<name>A0A8D0H5R2_SPHPU</name>
<dbReference type="SMART" id="SM00525">
    <property type="entry name" value="FES"/>
    <property type="match status" value="1"/>
</dbReference>
<evidence type="ECO:0000256" key="3">
    <source>
        <dbReference type="ARBA" id="ARBA00022723"/>
    </source>
</evidence>
<evidence type="ECO:0000256" key="7">
    <source>
        <dbReference type="ARBA" id="ARBA00023014"/>
    </source>
</evidence>
<evidence type="ECO:0000313" key="13">
    <source>
        <dbReference type="Proteomes" id="UP000694392"/>
    </source>
</evidence>
<evidence type="ECO:0000256" key="5">
    <source>
        <dbReference type="ARBA" id="ARBA00022801"/>
    </source>
</evidence>
<keyword evidence="9" id="KW-0456">Lyase</keyword>
<sequence>PLGMPGRVVHGSHVRCGGFGGPGGAQGDQAAEQGGGSSSTNEGVGAPPSKSRRKEKRVSIAYETSGKEAGGEADAKKPKWEPKNWPEQLANIREMRKGRDAPVDQMGAEKCFDSRAPPEVTSGSRWRCVTSLLANSSQTQGQRSGGGQVNIIFRACLLLTPRVCHGKSSKVGVDTHVHRISNRLKWVRKETRSPEQTRVALEDWLPRDLWSEINWLLVGFGQQTCLPVSPRCGECLNRALCPASKRR</sequence>
<dbReference type="PANTHER" id="PTHR43286">
    <property type="entry name" value="ENDONUCLEASE III-LIKE PROTEIN 1"/>
    <property type="match status" value="1"/>
</dbReference>
<feature type="compositionally biased region" description="Gly residues" evidence="11">
    <location>
        <begin position="17"/>
        <end position="26"/>
    </location>
</feature>
<keyword evidence="10" id="KW-0326">Glycosidase</keyword>
<dbReference type="PANTHER" id="PTHR43286:SF1">
    <property type="entry name" value="ENDONUCLEASE III-LIKE PROTEIN 1"/>
    <property type="match status" value="1"/>
</dbReference>
<dbReference type="GO" id="GO:0000703">
    <property type="term" value="F:oxidized pyrimidine nucleobase lesion DNA N-glycosylase activity"/>
    <property type="evidence" value="ECO:0007669"/>
    <property type="project" value="TreeGrafter"/>
</dbReference>